<dbReference type="OrthoDB" id="5420531at2"/>
<evidence type="ECO:0000313" key="3">
    <source>
        <dbReference type="Proteomes" id="UP000032233"/>
    </source>
</evidence>
<keyword evidence="3" id="KW-1185">Reference proteome</keyword>
<evidence type="ECO:0000256" key="1">
    <source>
        <dbReference type="SAM" id="MobiDB-lite"/>
    </source>
</evidence>
<feature type="region of interest" description="Disordered" evidence="1">
    <location>
        <begin position="41"/>
        <end position="60"/>
    </location>
</feature>
<protein>
    <submittedName>
        <fullName evidence="2">Uncharacterized protein</fullName>
    </submittedName>
</protein>
<feature type="region of interest" description="Disordered" evidence="1">
    <location>
        <begin position="1"/>
        <end position="29"/>
    </location>
</feature>
<reference evidence="2 3" key="1">
    <citation type="submission" date="2013-11" db="EMBL/GenBank/DDBJ databases">
        <title>Metagenomic analysis of a methanogenic consortium involved in long chain n-alkane degradation.</title>
        <authorList>
            <person name="Davidova I.A."/>
            <person name="Callaghan A.V."/>
            <person name="Wawrik B."/>
            <person name="Pruitt S."/>
            <person name="Marks C."/>
            <person name="Duncan K.E."/>
            <person name="Suflita J.M."/>
        </authorList>
    </citation>
    <scope>NUCLEOTIDE SEQUENCE [LARGE SCALE GENOMIC DNA]</scope>
    <source>
        <strain evidence="2 3">SPR</strain>
    </source>
</reference>
<dbReference type="Proteomes" id="UP000032233">
    <property type="component" value="Unassembled WGS sequence"/>
</dbReference>
<dbReference type="STRING" id="1429043.X474_10520"/>
<accession>A0A0D2J790</accession>
<dbReference type="InParanoid" id="A0A0D2J790"/>
<proteinExistence type="predicted"/>
<name>A0A0D2J790_9BACT</name>
<dbReference type="AlphaFoldDB" id="A0A0D2J790"/>
<organism evidence="2 3">
    <name type="scientific">Dethiosulfatarculus sandiegensis</name>
    <dbReference type="NCBI Taxonomy" id="1429043"/>
    <lineage>
        <taxon>Bacteria</taxon>
        <taxon>Pseudomonadati</taxon>
        <taxon>Thermodesulfobacteriota</taxon>
        <taxon>Desulfarculia</taxon>
        <taxon>Desulfarculales</taxon>
        <taxon>Desulfarculaceae</taxon>
        <taxon>Dethiosulfatarculus</taxon>
    </lineage>
</organism>
<dbReference type="EMBL" id="AZAC01000012">
    <property type="protein sequence ID" value="KIX14059.1"/>
    <property type="molecule type" value="Genomic_DNA"/>
</dbReference>
<dbReference type="RefSeq" id="WP_044348466.1">
    <property type="nucleotide sequence ID" value="NZ_AZAC01000012.1"/>
</dbReference>
<gene>
    <name evidence="2" type="ORF">X474_10520</name>
</gene>
<evidence type="ECO:0000313" key="2">
    <source>
        <dbReference type="EMBL" id="KIX14059.1"/>
    </source>
</evidence>
<comment type="caution">
    <text evidence="2">The sequence shown here is derived from an EMBL/GenBank/DDBJ whole genome shotgun (WGS) entry which is preliminary data.</text>
</comment>
<sequence>MKIYSDFRLGEVSLPTKNNQPDPGSKAGSFAKFLEQAVEKNGLATPQAGEVTPNEAATSAAQKPLPVMWHQVNGLLDTLERYGQALGDENCSLRQIEPLIQSMERQSQALKNQAGLNTDESLAGVAEETMAQAQVEIIKFRRGDFV</sequence>